<proteinExistence type="predicted"/>
<dbReference type="InterPro" id="IPR050498">
    <property type="entry name" value="Ycf3"/>
</dbReference>
<keyword evidence="2" id="KW-0802">TPR repeat</keyword>
<keyword evidence="1" id="KW-0677">Repeat</keyword>
<accession>A0A1F5VXF0</accession>
<gene>
    <name evidence="3" type="ORF">A2Y62_21525</name>
</gene>
<evidence type="ECO:0000256" key="2">
    <source>
        <dbReference type="ARBA" id="ARBA00022803"/>
    </source>
</evidence>
<evidence type="ECO:0000256" key="1">
    <source>
        <dbReference type="ARBA" id="ARBA00022737"/>
    </source>
</evidence>
<sequence>MPYQNIGEAYIWKTAYDQLHGKDSNQNIENALAAFQKAISIRPRDENLHYYKGWAYILKGNNEYYSGQDWHASHEKTIQACLKAIEINPNNTKSYNTIASSFAVNAAWEMTCGNDPRESARKAIMYARKAISMNKNYANPYYNMATAYSAQALYELQHGMDPLDSIKQGNQAIQRANKILGQARSLMDYDPLSAVEARWLMKQHRDPAAAFDHAIKEMESSIAYTPDYAECYLYTADVYRWKAEWKISENKSASSEIKQGLTLIDKAVSIMPNLYETFALKGVFYLLKAKTENDRTRRIKLLLEAKKLLEDALSENRNIKAKYQPSLDEVNQLLKNSYKYPLP</sequence>
<dbReference type="Gene3D" id="1.25.40.10">
    <property type="entry name" value="Tetratricopeptide repeat domain"/>
    <property type="match status" value="3"/>
</dbReference>
<dbReference type="SUPFAM" id="SSF48452">
    <property type="entry name" value="TPR-like"/>
    <property type="match status" value="2"/>
</dbReference>
<dbReference type="InterPro" id="IPR011990">
    <property type="entry name" value="TPR-like_helical_dom_sf"/>
</dbReference>
<dbReference type="EMBL" id="MFGW01000035">
    <property type="protein sequence ID" value="OGF67995.1"/>
    <property type="molecule type" value="Genomic_DNA"/>
</dbReference>
<evidence type="ECO:0008006" key="5">
    <source>
        <dbReference type="Google" id="ProtNLM"/>
    </source>
</evidence>
<dbReference type="PANTHER" id="PTHR44858:SF1">
    <property type="entry name" value="UDP-N-ACETYLGLUCOSAMINE--PEPTIDE N-ACETYLGLUCOSAMINYLTRANSFERASE SPINDLY-RELATED"/>
    <property type="match status" value="1"/>
</dbReference>
<protein>
    <recommendedName>
        <fullName evidence="5">MalT-like TPR region domain-containing protein</fullName>
    </recommendedName>
</protein>
<evidence type="ECO:0000313" key="4">
    <source>
        <dbReference type="Proteomes" id="UP000178943"/>
    </source>
</evidence>
<name>A0A1F5VXF0_9BACT</name>
<dbReference type="PANTHER" id="PTHR44858">
    <property type="entry name" value="TETRATRICOPEPTIDE REPEAT PROTEIN 6"/>
    <property type="match status" value="1"/>
</dbReference>
<dbReference type="AlphaFoldDB" id="A0A1F5VXF0"/>
<reference evidence="3 4" key="1">
    <citation type="journal article" date="2016" name="Nat. Commun.">
        <title>Thousands of microbial genomes shed light on interconnected biogeochemical processes in an aquifer system.</title>
        <authorList>
            <person name="Anantharaman K."/>
            <person name="Brown C.T."/>
            <person name="Hug L.A."/>
            <person name="Sharon I."/>
            <person name="Castelle C.J."/>
            <person name="Probst A.J."/>
            <person name="Thomas B.C."/>
            <person name="Singh A."/>
            <person name="Wilkins M.J."/>
            <person name="Karaoz U."/>
            <person name="Brodie E.L."/>
            <person name="Williams K.H."/>
            <person name="Hubbard S.S."/>
            <person name="Banfield J.F."/>
        </authorList>
    </citation>
    <scope>NUCLEOTIDE SEQUENCE [LARGE SCALE GENOMIC DNA]</scope>
</reference>
<dbReference type="Proteomes" id="UP000178943">
    <property type="component" value="Unassembled WGS sequence"/>
</dbReference>
<dbReference type="STRING" id="1817863.A2Y62_21525"/>
<organism evidence="3 4">
    <name type="scientific">Candidatus Fischerbacteria bacterium RBG_13_37_8</name>
    <dbReference type="NCBI Taxonomy" id="1817863"/>
    <lineage>
        <taxon>Bacteria</taxon>
        <taxon>Candidatus Fischeribacteriota</taxon>
    </lineage>
</organism>
<evidence type="ECO:0000313" key="3">
    <source>
        <dbReference type="EMBL" id="OGF67995.1"/>
    </source>
</evidence>
<comment type="caution">
    <text evidence="3">The sequence shown here is derived from an EMBL/GenBank/DDBJ whole genome shotgun (WGS) entry which is preliminary data.</text>
</comment>